<accession>A0ABZ2SQ99</accession>
<feature type="compositionally biased region" description="Basic and acidic residues" evidence="1">
    <location>
        <begin position="506"/>
        <end position="522"/>
    </location>
</feature>
<evidence type="ECO:0000313" key="2">
    <source>
        <dbReference type="EMBL" id="WYJ77722.1"/>
    </source>
</evidence>
<evidence type="ECO:0000256" key="1">
    <source>
        <dbReference type="SAM" id="MobiDB-lite"/>
    </source>
</evidence>
<proteinExistence type="predicted"/>
<keyword evidence="3" id="KW-1185">Reference proteome</keyword>
<evidence type="ECO:0000313" key="3">
    <source>
        <dbReference type="Proteomes" id="UP000664701"/>
    </source>
</evidence>
<feature type="region of interest" description="Disordered" evidence="1">
    <location>
        <begin position="506"/>
        <end position="527"/>
    </location>
</feature>
<protein>
    <recommendedName>
        <fullName evidence="4">Prophage tail endopeptidase domain-containing protein</fullName>
    </recommendedName>
</protein>
<sequence length="636" mass="72995">MTNFYFTDRKYNLIDIVADEGTRIQVTDVTDVESIGDTVRKFEAVLTYDENDFALAEKLTAVGNFILYKNIQGASVWITIEEQSEYDPVDGTVRVIGRDASIDLINEVLPPFAPDKQYSIKEYIDKFVYDSGFVVGLNEIPDNKRKLPAWENENTSLERIISVANQFDVELDFSFDIDGLDVIKKHVNIYKKRGTDVNPVTLYVGKEIDKIVTSRDLYEFANSIQAIGGIPEGKDRPINLKGYAYTDPNGKYILDSGGLLKDSESVKEWSRLLSNENPNPQSSYIVRSKSYDTVDQKKLFEMAMSDLKKSVKLTENYEVTILDFPSQIGTGDTINLVDERHSIYLSARVLVLEYDHIHGTVLATLGDYLVQQVSDNSMLRALANELQSKMEKIQIDGRGKAIVVTSETPPEGTNNIIWIDISSPYTPIKTWHEETQTWIESGNTSKIVEDAKEYTDGKAAEVDNNATERLHIAQEEFRKKQQEITRLQKEAEERFRQAVEEANAKMEEIDKSVNEKQKQLKEDYEDQSSRLTNKLESVKMMQRYGTEIFRKKEEDTITFYAFVFRDNKNITDKLSSNCFTWRKINKVTGDYDTVWNNAHKYDGQSVTYIALDNDLEWMYQVTINQDRCEELLSEIL</sequence>
<dbReference type="EMBL" id="CP147251">
    <property type="protein sequence ID" value="WYJ77722.1"/>
    <property type="molecule type" value="Genomic_DNA"/>
</dbReference>
<gene>
    <name evidence="2" type="ORF">DOK78_002360</name>
</gene>
<name>A0ABZ2SQ99_9ENTE</name>
<dbReference type="RefSeq" id="WP_207940173.1">
    <property type="nucleotide sequence ID" value="NZ_CP147251.1"/>
</dbReference>
<organism evidence="2 3">
    <name type="scientific">Candidatus Enterococcus lowellii</name>
    <dbReference type="NCBI Taxonomy" id="2230877"/>
    <lineage>
        <taxon>Bacteria</taxon>
        <taxon>Bacillati</taxon>
        <taxon>Bacillota</taxon>
        <taxon>Bacilli</taxon>
        <taxon>Lactobacillales</taxon>
        <taxon>Enterococcaceae</taxon>
        <taxon>Enterococcus</taxon>
    </lineage>
</organism>
<dbReference type="Proteomes" id="UP000664701">
    <property type="component" value="Chromosome"/>
</dbReference>
<evidence type="ECO:0008006" key="4">
    <source>
        <dbReference type="Google" id="ProtNLM"/>
    </source>
</evidence>
<reference evidence="2 3" key="1">
    <citation type="submission" date="2024-03" db="EMBL/GenBank/DDBJ databases">
        <title>The Genome Sequence of Enterococcus sp. DIV2402.</title>
        <authorList>
            <consortium name="The Broad Institute Genomics Platform"/>
            <consortium name="The Broad Institute Microbial Omics Core"/>
            <consortium name="The Broad Institute Genomic Center for Infectious Diseases"/>
            <person name="Earl A."/>
            <person name="Manson A."/>
            <person name="Gilmore M."/>
            <person name="Schwartman J."/>
            <person name="Shea T."/>
            <person name="Abouelleil A."/>
            <person name="Cao P."/>
            <person name="Chapman S."/>
            <person name="Cusick C."/>
            <person name="Young S."/>
            <person name="Neafsey D."/>
            <person name="Nusbaum C."/>
            <person name="Birren B."/>
        </authorList>
    </citation>
    <scope>NUCLEOTIDE SEQUENCE [LARGE SCALE GENOMIC DNA]</scope>
    <source>
        <strain evidence="2 3">DIV2402</strain>
    </source>
</reference>